<feature type="binding site" evidence="5">
    <location>
        <position position="201"/>
    </location>
    <ligand>
        <name>FMN</name>
        <dbReference type="ChEBI" id="CHEBI:58210"/>
    </ligand>
</feature>
<gene>
    <name evidence="5" type="primary">pdxH</name>
    <name evidence="8" type="ORF">SAMN06265222_105226</name>
</gene>
<dbReference type="PROSITE" id="PS01064">
    <property type="entry name" value="PYRIDOX_OXIDASE"/>
    <property type="match status" value="1"/>
</dbReference>
<feature type="binding site" evidence="5">
    <location>
        <begin position="66"/>
        <end position="71"/>
    </location>
    <ligand>
        <name>FMN</name>
        <dbReference type="ChEBI" id="CHEBI:58210"/>
    </ligand>
</feature>
<dbReference type="EMBL" id="FXUG01000005">
    <property type="protein sequence ID" value="SMP56859.1"/>
    <property type="molecule type" value="Genomic_DNA"/>
</dbReference>
<feature type="binding site" evidence="5">
    <location>
        <begin position="81"/>
        <end position="82"/>
    </location>
    <ligand>
        <name>FMN</name>
        <dbReference type="ChEBI" id="CHEBI:58210"/>
    </ligand>
</feature>
<dbReference type="Pfam" id="PF01243">
    <property type="entry name" value="PNPOx_N"/>
    <property type="match status" value="1"/>
</dbReference>
<evidence type="ECO:0000256" key="3">
    <source>
        <dbReference type="ARBA" id="ARBA00022643"/>
    </source>
</evidence>
<keyword evidence="3 5" id="KW-0288">FMN</keyword>
<evidence type="ECO:0000256" key="2">
    <source>
        <dbReference type="ARBA" id="ARBA00022630"/>
    </source>
</evidence>
<comment type="pathway">
    <text evidence="5">Cofactor metabolism; pyridoxal 5'-phosphate salvage; pyridoxal 5'-phosphate from pyridoxamine 5'-phosphate: step 1/1.</text>
</comment>
<comment type="function">
    <text evidence="5">Catalyzes the oxidation of either pyridoxine 5'-phosphate (PNP) or pyridoxamine 5'-phosphate (PMP) into pyridoxal 5'-phosphate (PLP).</text>
</comment>
<name>A0ABY1Q638_9BACT</name>
<comment type="caution">
    <text evidence="8">The sequence shown here is derived from an EMBL/GenBank/DDBJ whole genome shotgun (WGS) entry which is preliminary data.</text>
</comment>
<comment type="pathway">
    <text evidence="5">Cofactor metabolism; pyridoxal 5'-phosphate salvage; pyridoxal 5'-phosphate from pyridoxine 5'-phosphate: step 1/1.</text>
</comment>
<dbReference type="InterPro" id="IPR019576">
    <property type="entry name" value="Pyridoxamine_oxidase_dimer_C"/>
</dbReference>
<feature type="binding site" evidence="5">
    <location>
        <begin position="145"/>
        <end position="146"/>
    </location>
    <ligand>
        <name>FMN</name>
        <dbReference type="ChEBI" id="CHEBI:58210"/>
    </ligand>
</feature>
<dbReference type="Gene3D" id="2.30.110.10">
    <property type="entry name" value="Electron Transport, Fmn-binding Protein, Chain A"/>
    <property type="match status" value="1"/>
</dbReference>
<dbReference type="PANTHER" id="PTHR10851">
    <property type="entry name" value="PYRIDOXINE-5-PHOSPHATE OXIDASE"/>
    <property type="match status" value="1"/>
</dbReference>
<comment type="cofactor">
    <cofactor evidence="5">
        <name>FMN</name>
        <dbReference type="ChEBI" id="CHEBI:58210"/>
    </cofactor>
    <text evidence="5">Binds 1 FMN per subunit.</text>
</comment>
<feature type="binding site" evidence="5">
    <location>
        <position position="71"/>
    </location>
    <ligand>
        <name>substrate</name>
    </ligand>
</feature>
<comment type="catalytic activity">
    <reaction evidence="5">
        <text>pyridoxamine 5'-phosphate + O2 + H2O = pyridoxal 5'-phosphate + H2O2 + NH4(+)</text>
        <dbReference type="Rhea" id="RHEA:15817"/>
        <dbReference type="ChEBI" id="CHEBI:15377"/>
        <dbReference type="ChEBI" id="CHEBI:15379"/>
        <dbReference type="ChEBI" id="CHEBI:16240"/>
        <dbReference type="ChEBI" id="CHEBI:28938"/>
        <dbReference type="ChEBI" id="CHEBI:58451"/>
        <dbReference type="ChEBI" id="CHEBI:597326"/>
        <dbReference type="EC" id="1.4.3.5"/>
    </reaction>
</comment>
<dbReference type="InterPro" id="IPR000659">
    <property type="entry name" value="Pyridox_Oxase"/>
</dbReference>
<dbReference type="HAMAP" id="MF_01629">
    <property type="entry name" value="PdxH"/>
    <property type="match status" value="1"/>
</dbReference>
<accession>A0ABY1Q638</accession>
<evidence type="ECO:0000313" key="9">
    <source>
        <dbReference type="Proteomes" id="UP001158067"/>
    </source>
</evidence>
<evidence type="ECO:0000259" key="6">
    <source>
        <dbReference type="Pfam" id="PF01243"/>
    </source>
</evidence>
<dbReference type="Proteomes" id="UP001158067">
    <property type="component" value="Unassembled WGS sequence"/>
</dbReference>
<feature type="binding site" evidence="5">
    <location>
        <position position="191"/>
    </location>
    <ligand>
        <name>FMN</name>
        <dbReference type="ChEBI" id="CHEBI:58210"/>
    </ligand>
</feature>
<keyword evidence="2 5" id="KW-0285">Flavoprotein</keyword>
<feature type="domain" description="Pyridoxine 5'-phosphate oxidase dimerisation C-terminal" evidence="7">
    <location>
        <begin position="178"/>
        <end position="218"/>
    </location>
</feature>
<dbReference type="Pfam" id="PF10590">
    <property type="entry name" value="PNP_phzG_C"/>
    <property type="match status" value="1"/>
</dbReference>
<feature type="binding site" evidence="5">
    <location>
        <position position="136"/>
    </location>
    <ligand>
        <name>substrate</name>
    </ligand>
</feature>
<evidence type="ECO:0000256" key="1">
    <source>
        <dbReference type="ARBA" id="ARBA00007301"/>
    </source>
</evidence>
<sequence length="218" mass="24901">MSDKRIDQMRKDYTLGGLLEQDTHSDPMVQFQKWFNEALAGDTPEWFEPNAMTFSTASPDGEVTSRTVLLKGIEESQFVLFTNYESIKGQQIAANPRVSLCFFWPHLQRQVLVQGTAAKTDREHSHAYFLSRPYASQLGAHASVQSSVIESRDVLESRIAELEKLYPESSEVPLPDQWGGYSVRPSRIEFWQGRASRLHDRLVYSRDGQSWSSQRLSP</sequence>
<keyword evidence="9" id="KW-1185">Reference proteome</keyword>
<dbReference type="EC" id="1.4.3.5" evidence="5"/>
<dbReference type="PIRSF" id="PIRSF000190">
    <property type="entry name" value="Pyd_amn-ph_oxd"/>
    <property type="match status" value="1"/>
</dbReference>
<protein>
    <recommendedName>
        <fullName evidence="5">Pyridoxine/pyridoxamine 5'-phosphate oxidase</fullName>
        <ecNumber evidence="5">1.4.3.5</ecNumber>
    </recommendedName>
    <alternativeName>
        <fullName evidence="5">PNP/PMP oxidase</fullName>
        <shortName evidence="5">PNPOx</shortName>
    </alternativeName>
    <alternativeName>
        <fullName evidence="5">Pyridoxal 5'-phosphate synthase</fullName>
    </alternativeName>
</protein>
<dbReference type="InterPro" id="IPR019740">
    <property type="entry name" value="Pyridox_Oxase_CS"/>
</dbReference>
<evidence type="ECO:0000256" key="5">
    <source>
        <dbReference type="HAMAP-Rule" id="MF_01629"/>
    </source>
</evidence>
<dbReference type="InterPro" id="IPR011576">
    <property type="entry name" value="Pyridox_Oxase_N"/>
</dbReference>
<feature type="binding site" evidence="5">
    <location>
        <position position="132"/>
    </location>
    <ligand>
        <name>substrate</name>
    </ligand>
</feature>
<comment type="caution">
    <text evidence="5">Lacks conserved residue(s) required for the propagation of feature annotation.</text>
</comment>
<reference evidence="8 9" key="1">
    <citation type="submission" date="2017-05" db="EMBL/GenBank/DDBJ databases">
        <authorList>
            <person name="Varghese N."/>
            <person name="Submissions S."/>
        </authorList>
    </citation>
    <scope>NUCLEOTIDE SEQUENCE [LARGE SCALE GENOMIC DNA]</scope>
    <source>
        <strain evidence="8 9">DSM 25457</strain>
    </source>
</reference>
<dbReference type="PANTHER" id="PTHR10851:SF0">
    <property type="entry name" value="PYRIDOXINE-5'-PHOSPHATE OXIDASE"/>
    <property type="match status" value="1"/>
</dbReference>
<dbReference type="SUPFAM" id="SSF50475">
    <property type="entry name" value="FMN-binding split barrel"/>
    <property type="match status" value="1"/>
</dbReference>
<keyword evidence="5" id="KW-0664">Pyridoxine biosynthesis</keyword>
<feature type="domain" description="Pyridoxamine 5'-phosphate oxidase N-terminal" evidence="6">
    <location>
        <begin position="48"/>
        <end position="164"/>
    </location>
</feature>
<comment type="catalytic activity">
    <reaction evidence="5">
        <text>pyridoxine 5'-phosphate + O2 = pyridoxal 5'-phosphate + H2O2</text>
        <dbReference type="Rhea" id="RHEA:15149"/>
        <dbReference type="ChEBI" id="CHEBI:15379"/>
        <dbReference type="ChEBI" id="CHEBI:16240"/>
        <dbReference type="ChEBI" id="CHEBI:58589"/>
        <dbReference type="ChEBI" id="CHEBI:597326"/>
        <dbReference type="EC" id="1.4.3.5"/>
    </reaction>
</comment>
<dbReference type="NCBIfam" id="NF004231">
    <property type="entry name" value="PRK05679.1"/>
    <property type="match status" value="1"/>
</dbReference>
<proteinExistence type="inferred from homology"/>
<feature type="binding site" evidence="5">
    <location>
        <begin position="197"/>
        <end position="199"/>
    </location>
    <ligand>
        <name>substrate</name>
    </ligand>
</feature>
<feature type="binding site" evidence="5">
    <location>
        <position position="110"/>
    </location>
    <ligand>
        <name>FMN</name>
        <dbReference type="ChEBI" id="CHEBI:58210"/>
    </ligand>
</feature>
<dbReference type="RefSeq" id="WP_283432686.1">
    <property type="nucleotide sequence ID" value="NZ_FXUG01000005.1"/>
</dbReference>
<feature type="binding site" evidence="5">
    <location>
        <position position="88"/>
    </location>
    <ligand>
        <name>FMN</name>
        <dbReference type="ChEBI" id="CHEBI:58210"/>
    </ligand>
</feature>
<dbReference type="NCBIfam" id="TIGR00558">
    <property type="entry name" value="pdxH"/>
    <property type="match status" value="1"/>
</dbReference>
<dbReference type="InterPro" id="IPR012349">
    <property type="entry name" value="Split_barrel_FMN-bd"/>
</dbReference>
<organism evidence="8 9">
    <name type="scientific">Neorhodopirellula lusitana</name>
    <dbReference type="NCBI Taxonomy" id="445327"/>
    <lineage>
        <taxon>Bacteria</taxon>
        <taxon>Pseudomonadati</taxon>
        <taxon>Planctomycetota</taxon>
        <taxon>Planctomycetia</taxon>
        <taxon>Pirellulales</taxon>
        <taxon>Pirellulaceae</taxon>
        <taxon>Neorhodopirellula</taxon>
    </lineage>
</organism>
<evidence type="ECO:0000259" key="7">
    <source>
        <dbReference type="Pfam" id="PF10590"/>
    </source>
</evidence>
<evidence type="ECO:0000313" key="8">
    <source>
        <dbReference type="EMBL" id="SMP56859.1"/>
    </source>
</evidence>
<evidence type="ECO:0000256" key="4">
    <source>
        <dbReference type="ARBA" id="ARBA00023002"/>
    </source>
</evidence>
<keyword evidence="4 5" id="KW-0560">Oxidoreductase</keyword>
<feature type="binding site" evidence="5">
    <location>
        <position position="128"/>
    </location>
    <ligand>
        <name>substrate</name>
    </ligand>
</feature>
<comment type="subunit">
    <text evidence="5">Homodimer.</text>
</comment>
<comment type="similarity">
    <text evidence="1 5">Belongs to the pyridoxamine 5'-phosphate oxidase family.</text>
</comment>